<protein>
    <recommendedName>
        <fullName evidence="1">Enolase C-terminal domain-containing protein</fullName>
    </recommendedName>
</protein>
<dbReference type="PATRIC" id="fig|1618997.3.peg.1247"/>
<accession>A0A0G0XH47</accession>
<dbReference type="SUPFAM" id="SSF51604">
    <property type="entry name" value="Enolase C-terminal domain-like"/>
    <property type="match status" value="1"/>
</dbReference>
<dbReference type="Gene3D" id="3.20.20.120">
    <property type="entry name" value="Enolase-like C-terminal domain"/>
    <property type="match status" value="1"/>
</dbReference>
<organism evidence="2 3">
    <name type="scientific">Candidatus Uhrbacteria bacterium GW2011_GWF2_41_16</name>
    <dbReference type="NCBI Taxonomy" id="1618997"/>
    <lineage>
        <taxon>Bacteria</taxon>
        <taxon>Candidatus Uhriibacteriota</taxon>
    </lineage>
</organism>
<name>A0A0G0XH47_9BACT</name>
<gene>
    <name evidence="2" type="ORF">UU48_C0036G0003</name>
</gene>
<dbReference type="EMBL" id="LCAU01000036">
    <property type="protein sequence ID" value="KKR96100.1"/>
    <property type="molecule type" value="Genomic_DNA"/>
</dbReference>
<dbReference type="InterPro" id="IPR036849">
    <property type="entry name" value="Enolase-like_C_sf"/>
</dbReference>
<comment type="caution">
    <text evidence="2">The sequence shown here is derived from an EMBL/GenBank/DDBJ whole genome shotgun (WGS) entry which is preliminary data.</text>
</comment>
<feature type="domain" description="Enolase C-terminal" evidence="1">
    <location>
        <begin position="179"/>
        <end position="360"/>
    </location>
</feature>
<dbReference type="Pfam" id="PF13378">
    <property type="entry name" value="MR_MLE_C"/>
    <property type="match status" value="1"/>
</dbReference>
<evidence type="ECO:0000313" key="2">
    <source>
        <dbReference type="EMBL" id="KKR96100.1"/>
    </source>
</evidence>
<sequence>MRIVKATCNFEREPLIAPFGFKGGYLSELWQTIAHMQSESGNEAVGLGTQSTLWSDASIFTSSSESAGNSMMFLMTSYALERAKEIDWDSPFGLLDNILPDVYEYGKKITNNSHLRLTFALNSLVAVDNAAWLLYCKAKGITNFDDMLPADIKSALSCRHDKLANIPLMSYNVPLNKIVEAVKQGYFFLKIKIGSDPDKDGNLDKMLQWDKNRLKEIHEAVKNIETPYTDNGHIPYYFDANGRYDSKERLMKFLKFAEKIEAIDRIILMEEPFPEEFQKDVSDIPVRLAADESAHSDKDALVRIQQGYTAIALKPIAKTMSMSLKIAKLAYEKNIPCFCADLTVNPILVDWNKNVAARLPSLPGMKIGVLESNGHQNYKNWEQMKQRHPMAGASWIEPRNGIFHLSQEFYEANGGILKTG</sequence>
<proteinExistence type="predicted"/>
<reference evidence="2 3" key="1">
    <citation type="journal article" date="2015" name="Nature">
        <title>rRNA introns, odd ribosomes, and small enigmatic genomes across a large radiation of phyla.</title>
        <authorList>
            <person name="Brown C.T."/>
            <person name="Hug L.A."/>
            <person name="Thomas B.C."/>
            <person name="Sharon I."/>
            <person name="Castelle C.J."/>
            <person name="Singh A."/>
            <person name="Wilkins M.J."/>
            <person name="Williams K.H."/>
            <person name="Banfield J.F."/>
        </authorList>
    </citation>
    <scope>NUCLEOTIDE SEQUENCE [LARGE SCALE GENOMIC DNA]</scope>
</reference>
<evidence type="ECO:0000313" key="3">
    <source>
        <dbReference type="Proteomes" id="UP000034746"/>
    </source>
</evidence>
<evidence type="ECO:0000259" key="1">
    <source>
        <dbReference type="Pfam" id="PF13378"/>
    </source>
</evidence>
<dbReference type="AlphaFoldDB" id="A0A0G0XH47"/>
<dbReference type="InterPro" id="IPR029065">
    <property type="entry name" value="Enolase_C-like"/>
</dbReference>
<dbReference type="Proteomes" id="UP000034746">
    <property type="component" value="Unassembled WGS sequence"/>
</dbReference>